<gene>
    <name evidence="2" type="ORF">SARC_14055</name>
</gene>
<evidence type="ECO:0000313" key="3">
    <source>
        <dbReference type="Proteomes" id="UP000054560"/>
    </source>
</evidence>
<proteinExistence type="predicted"/>
<feature type="region of interest" description="Disordered" evidence="1">
    <location>
        <begin position="90"/>
        <end position="126"/>
    </location>
</feature>
<dbReference type="EMBL" id="KQ245677">
    <property type="protein sequence ID" value="KNC73384.1"/>
    <property type="molecule type" value="Genomic_DNA"/>
</dbReference>
<accession>A0A0L0F9I5</accession>
<dbReference type="RefSeq" id="XP_014147286.1">
    <property type="nucleotide sequence ID" value="XM_014291811.1"/>
</dbReference>
<feature type="non-terminal residue" evidence="2">
    <location>
        <position position="126"/>
    </location>
</feature>
<name>A0A0L0F9I5_9EUKA</name>
<reference evidence="2 3" key="1">
    <citation type="submission" date="2011-02" db="EMBL/GenBank/DDBJ databases">
        <title>The Genome Sequence of Sphaeroforma arctica JP610.</title>
        <authorList>
            <consortium name="The Broad Institute Genome Sequencing Platform"/>
            <person name="Russ C."/>
            <person name="Cuomo C."/>
            <person name="Young S.K."/>
            <person name="Zeng Q."/>
            <person name="Gargeya S."/>
            <person name="Alvarado L."/>
            <person name="Berlin A."/>
            <person name="Chapman S.B."/>
            <person name="Chen Z."/>
            <person name="Freedman E."/>
            <person name="Gellesch M."/>
            <person name="Goldberg J."/>
            <person name="Griggs A."/>
            <person name="Gujja S."/>
            <person name="Heilman E."/>
            <person name="Heiman D."/>
            <person name="Howarth C."/>
            <person name="Mehta T."/>
            <person name="Neiman D."/>
            <person name="Pearson M."/>
            <person name="Roberts A."/>
            <person name="Saif S."/>
            <person name="Shea T."/>
            <person name="Shenoy N."/>
            <person name="Sisk P."/>
            <person name="Stolte C."/>
            <person name="Sykes S."/>
            <person name="White J."/>
            <person name="Yandava C."/>
            <person name="Burger G."/>
            <person name="Gray M.W."/>
            <person name="Holland P.W.H."/>
            <person name="King N."/>
            <person name="Lang F.B.F."/>
            <person name="Roger A.J."/>
            <person name="Ruiz-Trillo I."/>
            <person name="Haas B."/>
            <person name="Nusbaum C."/>
            <person name="Birren B."/>
        </authorList>
    </citation>
    <scope>NUCLEOTIDE SEQUENCE [LARGE SCALE GENOMIC DNA]</scope>
    <source>
        <strain evidence="2 3">JP610</strain>
    </source>
</reference>
<dbReference type="Proteomes" id="UP000054560">
    <property type="component" value="Unassembled WGS sequence"/>
</dbReference>
<feature type="compositionally biased region" description="Polar residues" evidence="1">
    <location>
        <begin position="91"/>
        <end position="102"/>
    </location>
</feature>
<organism evidence="2 3">
    <name type="scientific">Sphaeroforma arctica JP610</name>
    <dbReference type="NCBI Taxonomy" id="667725"/>
    <lineage>
        <taxon>Eukaryota</taxon>
        <taxon>Ichthyosporea</taxon>
        <taxon>Ichthyophonida</taxon>
        <taxon>Sphaeroforma</taxon>
    </lineage>
</organism>
<protein>
    <submittedName>
        <fullName evidence="2">Uncharacterized protein</fullName>
    </submittedName>
</protein>
<sequence length="126" mass="13405">MRAADMQSSYSPPPSSQISNPHLIWTPIQPIPLHPFISGVCVFPVLGPLTTSPSSTYARRNVGFSLASEDDSSLDHHHIPVHRFRARGSNVPLTGNVGTVDSTARPRLGSPLLKDTPTGLGNVASS</sequence>
<keyword evidence="3" id="KW-1185">Reference proteome</keyword>
<evidence type="ECO:0000313" key="2">
    <source>
        <dbReference type="EMBL" id="KNC73384.1"/>
    </source>
</evidence>
<dbReference type="GeneID" id="25914559"/>
<dbReference type="AlphaFoldDB" id="A0A0L0F9I5"/>
<evidence type="ECO:0000256" key="1">
    <source>
        <dbReference type="SAM" id="MobiDB-lite"/>
    </source>
</evidence>